<comment type="caution">
    <text evidence="1">The sequence shown here is derived from an EMBL/GenBank/DDBJ whole genome shotgun (WGS) entry which is preliminary data.</text>
</comment>
<protein>
    <submittedName>
        <fullName evidence="1">Uncharacterized protein</fullName>
    </submittedName>
</protein>
<organism evidence="1 2">
    <name type="scientific">Dermacentor silvarum</name>
    <name type="common">Tick</name>
    <dbReference type="NCBI Taxonomy" id="543639"/>
    <lineage>
        <taxon>Eukaryota</taxon>
        <taxon>Metazoa</taxon>
        <taxon>Ecdysozoa</taxon>
        <taxon>Arthropoda</taxon>
        <taxon>Chelicerata</taxon>
        <taxon>Arachnida</taxon>
        <taxon>Acari</taxon>
        <taxon>Parasitiformes</taxon>
        <taxon>Ixodida</taxon>
        <taxon>Ixodoidea</taxon>
        <taxon>Ixodidae</taxon>
        <taxon>Rhipicephalinae</taxon>
        <taxon>Dermacentor</taxon>
    </lineage>
</organism>
<evidence type="ECO:0000313" key="2">
    <source>
        <dbReference type="Proteomes" id="UP000821865"/>
    </source>
</evidence>
<reference evidence="1" key="1">
    <citation type="submission" date="2020-05" db="EMBL/GenBank/DDBJ databases">
        <title>Large-scale comparative analyses of tick genomes elucidate their genetic diversity and vector capacities.</title>
        <authorList>
            <person name="Jia N."/>
            <person name="Wang J."/>
            <person name="Shi W."/>
            <person name="Du L."/>
            <person name="Sun Y."/>
            <person name="Zhan W."/>
            <person name="Jiang J."/>
            <person name="Wang Q."/>
            <person name="Zhang B."/>
            <person name="Ji P."/>
            <person name="Sakyi L.B."/>
            <person name="Cui X."/>
            <person name="Yuan T."/>
            <person name="Jiang B."/>
            <person name="Yang W."/>
            <person name="Lam T.T.-Y."/>
            <person name="Chang Q."/>
            <person name="Ding S."/>
            <person name="Wang X."/>
            <person name="Zhu J."/>
            <person name="Ruan X."/>
            <person name="Zhao L."/>
            <person name="Wei J."/>
            <person name="Que T."/>
            <person name="Du C."/>
            <person name="Cheng J."/>
            <person name="Dai P."/>
            <person name="Han X."/>
            <person name="Huang E."/>
            <person name="Gao Y."/>
            <person name="Liu J."/>
            <person name="Shao H."/>
            <person name="Ye R."/>
            <person name="Li L."/>
            <person name="Wei W."/>
            <person name="Wang X."/>
            <person name="Wang C."/>
            <person name="Yang T."/>
            <person name="Huo Q."/>
            <person name="Li W."/>
            <person name="Guo W."/>
            <person name="Chen H."/>
            <person name="Zhou L."/>
            <person name="Ni X."/>
            <person name="Tian J."/>
            <person name="Zhou Y."/>
            <person name="Sheng Y."/>
            <person name="Liu T."/>
            <person name="Pan Y."/>
            <person name="Xia L."/>
            <person name="Li J."/>
            <person name="Zhao F."/>
            <person name="Cao W."/>
        </authorList>
    </citation>
    <scope>NUCLEOTIDE SEQUENCE</scope>
    <source>
        <strain evidence="1">Dsil-2018</strain>
    </source>
</reference>
<evidence type="ECO:0000313" key="1">
    <source>
        <dbReference type="EMBL" id="KAH7941429.1"/>
    </source>
</evidence>
<dbReference type="EMBL" id="CM023476">
    <property type="protein sequence ID" value="KAH7941429.1"/>
    <property type="molecule type" value="Genomic_DNA"/>
</dbReference>
<accession>A0ACB8CFC8</accession>
<sequence length="179" mass="20384">MERMEEELAKFRAQFKVKQQATTEKQLEQPVRVNSGSQSESNDTDSDAKPDALTKLRKRREPIQTTMTPPPSTRIMVTDEPVVDEAACGRWTTLDVATFVAKLTLWCLLMTLFVVLEFGAVFFVLSVFYVMFTNFRKRPRLRGELSAYSVFNPNVEAIDGSLTAQDLERQLTFGVLPMH</sequence>
<name>A0ACB8CFC8_DERSI</name>
<keyword evidence="2" id="KW-1185">Reference proteome</keyword>
<dbReference type="Proteomes" id="UP000821865">
    <property type="component" value="Chromosome 7"/>
</dbReference>
<proteinExistence type="predicted"/>
<gene>
    <name evidence="1" type="ORF">HPB49_013678</name>
</gene>